<evidence type="ECO:0000256" key="1">
    <source>
        <dbReference type="ARBA" id="ARBA00005953"/>
    </source>
</evidence>
<keyword evidence="2" id="KW-0378">Hydrolase</keyword>
<name>A0A520MBW2_9GAMM</name>
<dbReference type="Gene3D" id="3.10.129.10">
    <property type="entry name" value="Hotdog Thioesterase"/>
    <property type="match status" value="1"/>
</dbReference>
<evidence type="ECO:0000313" key="5">
    <source>
        <dbReference type="Proteomes" id="UP000315889"/>
    </source>
</evidence>
<dbReference type="EMBL" id="SHBP01000025">
    <property type="protein sequence ID" value="RZO18659.1"/>
    <property type="molecule type" value="Genomic_DNA"/>
</dbReference>
<dbReference type="PIRSF" id="PIRSF003230">
    <property type="entry name" value="YbgC"/>
    <property type="match status" value="1"/>
</dbReference>
<dbReference type="CDD" id="cd00586">
    <property type="entry name" value="4HBT"/>
    <property type="match status" value="1"/>
</dbReference>
<dbReference type="Pfam" id="PF03061">
    <property type="entry name" value="4HBT"/>
    <property type="match status" value="1"/>
</dbReference>
<comment type="similarity">
    <text evidence="1">Belongs to the 4-hydroxybenzoyl-CoA thioesterase family.</text>
</comment>
<dbReference type="SUPFAM" id="SSF54637">
    <property type="entry name" value="Thioesterase/thiol ester dehydrase-isomerase"/>
    <property type="match status" value="1"/>
</dbReference>
<reference evidence="4 5" key="1">
    <citation type="submission" date="2019-02" db="EMBL/GenBank/DDBJ databases">
        <title>Prokaryotic population dynamics and viral predation in marine succession experiment using metagenomics: the confinement effect.</title>
        <authorList>
            <person name="Haro-Moreno J.M."/>
            <person name="Rodriguez-Valera F."/>
            <person name="Lopez-Perez M."/>
        </authorList>
    </citation>
    <scope>NUCLEOTIDE SEQUENCE [LARGE SCALE GENOMIC DNA]</scope>
    <source>
        <strain evidence="4">MED-G170</strain>
    </source>
</reference>
<sequence>MTEFCWPMRVYIEDTDAGGIVYYANYLKFMERARTELMRTLGYGKPALFDGLQLVVHELRIKYHSPALLDDELKVSAKLIKAGRVTFLMSQAIYRGDSLLVEGEIKVACLDAVTKKPAAMPAPMYQKLKGLLG</sequence>
<proteinExistence type="inferred from homology"/>
<dbReference type="InterPro" id="IPR029069">
    <property type="entry name" value="HotDog_dom_sf"/>
</dbReference>
<dbReference type="GO" id="GO:0047617">
    <property type="term" value="F:fatty acyl-CoA hydrolase activity"/>
    <property type="evidence" value="ECO:0007669"/>
    <property type="project" value="TreeGrafter"/>
</dbReference>
<dbReference type="NCBIfam" id="TIGR00051">
    <property type="entry name" value="YbgC/FadM family acyl-CoA thioesterase"/>
    <property type="match status" value="1"/>
</dbReference>
<feature type="domain" description="Thioesterase" evidence="3">
    <location>
        <begin position="18"/>
        <end position="100"/>
    </location>
</feature>
<protein>
    <submittedName>
        <fullName evidence="4">Tol-pal system-associated acyl-CoA thioesterase</fullName>
    </submittedName>
</protein>
<dbReference type="PANTHER" id="PTHR31793">
    <property type="entry name" value="4-HYDROXYBENZOYL-COA THIOESTERASE FAMILY MEMBER"/>
    <property type="match status" value="1"/>
</dbReference>
<organism evidence="4 5">
    <name type="scientific">SAR92 clade bacterium</name>
    <dbReference type="NCBI Taxonomy" id="2315479"/>
    <lineage>
        <taxon>Bacteria</taxon>
        <taxon>Pseudomonadati</taxon>
        <taxon>Pseudomonadota</taxon>
        <taxon>Gammaproteobacteria</taxon>
        <taxon>Cellvibrionales</taxon>
        <taxon>Porticoccaceae</taxon>
        <taxon>SAR92 clade</taxon>
    </lineage>
</organism>
<dbReference type="PANTHER" id="PTHR31793:SF37">
    <property type="entry name" value="ACYL-COA THIOESTER HYDROLASE YBGC"/>
    <property type="match status" value="1"/>
</dbReference>
<dbReference type="InterPro" id="IPR050563">
    <property type="entry name" value="4-hydroxybenzoyl-CoA_TE"/>
</dbReference>
<dbReference type="InterPro" id="IPR006683">
    <property type="entry name" value="Thioestr_dom"/>
</dbReference>
<evidence type="ECO:0000259" key="3">
    <source>
        <dbReference type="Pfam" id="PF03061"/>
    </source>
</evidence>
<dbReference type="InterPro" id="IPR006684">
    <property type="entry name" value="YbgC/YbaW"/>
</dbReference>
<dbReference type="NCBIfam" id="TIGR02799">
    <property type="entry name" value="thio_ybgC"/>
    <property type="match status" value="1"/>
</dbReference>
<dbReference type="AlphaFoldDB" id="A0A520MBW2"/>
<dbReference type="Proteomes" id="UP000315889">
    <property type="component" value="Unassembled WGS sequence"/>
</dbReference>
<evidence type="ECO:0000313" key="4">
    <source>
        <dbReference type="EMBL" id="RZO18659.1"/>
    </source>
</evidence>
<gene>
    <name evidence="4" type="primary">ybgC</name>
    <name evidence="4" type="ORF">EVB03_09580</name>
</gene>
<dbReference type="FunFam" id="3.10.129.10:FF:000004">
    <property type="entry name" value="Tol-pal system-associated acyl-CoA thioesterase"/>
    <property type="match status" value="1"/>
</dbReference>
<comment type="caution">
    <text evidence="4">The sequence shown here is derived from an EMBL/GenBank/DDBJ whole genome shotgun (WGS) entry which is preliminary data.</text>
</comment>
<accession>A0A520MBW2</accession>
<dbReference type="InterPro" id="IPR014166">
    <property type="entry name" value="Tol-Pal_acyl-CoA_thioesterase"/>
</dbReference>
<evidence type="ECO:0000256" key="2">
    <source>
        <dbReference type="ARBA" id="ARBA00022801"/>
    </source>
</evidence>